<dbReference type="InterPro" id="IPR042257">
    <property type="entry name" value="DGOK_C"/>
</dbReference>
<dbReference type="GO" id="GO:0008671">
    <property type="term" value="F:2-dehydro-3-deoxygalactonokinase activity"/>
    <property type="evidence" value="ECO:0007669"/>
    <property type="project" value="InterPro"/>
</dbReference>
<keyword evidence="1" id="KW-0808">Transferase</keyword>
<evidence type="ECO:0000313" key="1">
    <source>
        <dbReference type="EMBL" id="CUJ97985.1"/>
    </source>
</evidence>
<dbReference type="Gene3D" id="3.30.420.310">
    <property type="entry name" value="2-keto-3-deoxy-galactonokinase, C-terminal domain"/>
    <property type="match status" value="1"/>
</dbReference>
<sequence>MNSVASEAVLIGLDWGTSSLRAFLIGAVGDVLDEISTSQGIMHVKGRDFDAVFHGLIQNWHSAAPLPVIASGMITSRNGWQETPYVSVPAGKDALANALVPFTTSKGIAVHFVTGMTANHNGAPDVMRGEETQIIGAAAMGLGDGLYVLPGTHSKWLVVKNGGIEDYKTYMTGELFGAIKNHTILGTFMEEGPFDKEGFVIGVNAGLSAGADLLHTLFHVRTMPLFDKITPEMTADYLSGMLIGAEIASGTAGGGDQPVTLVGRGDLTDRYEIALSIAGRESRRAPENICARGHFEIARSAGLLS</sequence>
<name>A0A0N7M9D1_9RHOB</name>
<dbReference type="STRING" id="1715693.PH7735_02023"/>
<dbReference type="Gene3D" id="3.30.420.300">
    <property type="entry name" value="2-keto-3-deoxy-galactonokinase, substrate binding domain"/>
    <property type="match status" value="1"/>
</dbReference>
<keyword evidence="1" id="KW-0418">Kinase</keyword>
<dbReference type="CDD" id="cd24012">
    <property type="entry name" value="ASKHA_NBD_KDGal-kinase"/>
    <property type="match status" value="1"/>
</dbReference>
<keyword evidence="2" id="KW-1185">Reference proteome</keyword>
<dbReference type="EMBL" id="CYTW01000002">
    <property type="protein sequence ID" value="CUJ97985.1"/>
    <property type="molecule type" value="Genomic_DNA"/>
</dbReference>
<dbReference type="AlphaFoldDB" id="A0A0N7M9D1"/>
<dbReference type="GO" id="GO:0034194">
    <property type="term" value="P:D-galactonate catabolic process"/>
    <property type="evidence" value="ECO:0007669"/>
    <property type="project" value="InterPro"/>
</dbReference>
<dbReference type="GeneID" id="83881057"/>
<protein>
    <submittedName>
        <fullName evidence="1">2-keto-3-deoxy-galactonokinase</fullName>
    </submittedName>
</protein>
<proteinExistence type="predicted"/>
<dbReference type="InterPro" id="IPR042258">
    <property type="entry name" value="DGOK_N"/>
</dbReference>
<dbReference type="Pfam" id="PF05035">
    <property type="entry name" value="DGOK"/>
    <property type="match status" value="1"/>
</dbReference>
<dbReference type="Proteomes" id="UP000051870">
    <property type="component" value="Unassembled WGS sequence"/>
</dbReference>
<gene>
    <name evidence="1" type="ORF">PH7735_02023</name>
</gene>
<dbReference type="RefSeq" id="WP_058311243.1">
    <property type="nucleotide sequence ID" value="NZ_CYTW01000002.1"/>
</dbReference>
<organism evidence="1 2">
    <name type="scientific">Shimia thalassica</name>
    <dbReference type="NCBI Taxonomy" id="1715693"/>
    <lineage>
        <taxon>Bacteria</taxon>
        <taxon>Pseudomonadati</taxon>
        <taxon>Pseudomonadota</taxon>
        <taxon>Alphaproteobacteria</taxon>
        <taxon>Rhodobacterales</taxon>
        <taxon>Roseobacteraceae</taxon>
    </lineage>
</organism>
<dbReference type="InterPro" id="IPR007729">
    <property type="entry name" value="DGOK"/>
</dbReference>
<evidence type="ECO:0000313" key="2">
    <source>
        <dbReference type="Proteomes" id="UP000051870"/>
    </source>
</evidence>
<accession>A0A0N7M9D1</accession>
<reference evidence="2" key="1">
    <citation type="submission" date="2015-09" db="EMBL/GenBank/DDBJ databases">
        <authorList>
            <person name="Rodrigo-Torres Lidia"/>
            <person name="Arahal R.David."/>
        </authorList>
    </citation>
    <scope>NUCLEOTIDE SEQUENCE [LARGE SCALE GENOMIC DNA]</scope>
    <source>
        <strain evidence="2">CECT 7735</strain>
    </source>
</reference>